<accession>A0ABY3W3R3</accession>
<evidence type="ECO:0000313" key="3">
    <source>
        <dbReference type="Proteomes" id="UP000829069"/>
    </source>
</evidence>
<dbReference type="InterPro" id="IPR018392">
    <property type="entry name" value="LysM"/>
</dbReference>
<dbReference type="Gene3D" id="3.10.350.10">
    <property type="entry name" value="LysM domain"/>
    <property type="match status" value="1"/>
</dbReference>
<feature type="domain" description="LysM" evidence="1">
    <location>
        <begin position="93"/>
        <end position="114"/>
    </location>
</feature>
<gene>
    <name evidence="2" type="ORF">MNQ99_12455</name>
</gene>
<dbReference type="RefSeq" id="WP_127511701.1">
    <property type="nucleotide sequence ID" value="NZ_CP093326.1"/>
</dbReference>
<name>A0ABY3W3R3_9MICC</name>
<evidence type="ECO:0000259" key="1">
    <source>
        <dbReference type="Pfam" id="PF01476"/>
    </source>
</evidence>
<organism evidence="2 3">
    <name type="scientific">Arthrobacter sulfonylureivorans</name>
    <dbReference type="NCBI Taxonomy" id="2486855"/>
    <lineage>
        <taxon>Bacteria</taxon>
        <taxon>Bacillati</taxon>
        <taxon>Actinomycetota</taxon>
        <taxon>Actinomycetes</taxon>
        <taxon>Micrococcales</taxon>
        <taxon>Micrococcaceae</taxon>
        <taxon>Arthrobacter</taxon>
    </lineage>
</organism>
<keyword evidence="3" id="KW-1185">Reference proteome</keyword>
<protein>
    <submittedName>
        <fullName evidence="2">LysM peptidoglycan-binding domain-containing protein</fullName>
    </submittedName>
</protein>
<sequence length="117" mass="11957">MSAQLAPQSADLRANSALRLTRRGRLLLIGLPLMLAAAVALTLVGFFTAPAMAAAGGLGPGPAVTVTVGSGQTLWDVAVLSAPDRNPHDVIFEIAQLNGLDGDIVHSGQQLLVPSSH</sequence>
<dbReference type="EMBL" id="CP093326">
    <property type="protein sequence ID" value="UNK44775.1"/>
    <property type="molecule type" value="Genomic_DNA"/>
</dbReference>
<evidence type="ECO:0000313" key="2">
    <source>
        <dbReference type="EMBL" id="UNK44775.1"/>
    </source>
</evidence>
<reference evidence="2 3" key="1">
    <citation type="submission" date="2022-03" db="EMBL/GenBank/DDBJ databases">
        <title>Isotopic signatures of nitrous oxide derived from detoxification processes.</title>
        <authorList>
            <person name="Behrendt U."/>
            <person name="Buchen C."/>
            <person name="Well R."/>
            <person name="Ulrich A."/>
            <person name="Rohe L."/>
            <person name="Kolb S."/>
            <person name="Schloter M."/>
            <person name="Horn M.A."/>
            <person name="Augustin J."/>
        </authorList>
    </citation>
    <scope>NUCLEOTIDE SEQUENCE [LARGE SCALE GENOMIC DNA]</scope>
    <source>
        <strain evidence="2 3">S4-C24</strain>
    </source>
</reference>
<proteinExistence type="predicted"/>
<dbReference type="InterPro" id="IPR036779">
    <property type="entry name" value="LysM_dom_sf"/>
</dbReference>
<dbReference type="Proteomes" id="UP000829069">
    <property type="component" value="Chromosome"/>
</dbReference>
<dbReference type="Pfam" id="PF01476">
    <property type="entry name" value="LysM"/>
    <property type="match status" value="1"/>
</dbReference>